<dbReference type="EMBL" id="CP155447">
    <property type="protein sequence ID" value="XBH07796.1"/>
    <property type="molecule type" value="Genomic_DNA"/>
</dbReference>
<evidence type="ECO:0000256" key="1">
    <source>
        <dbReference type="SAM" id="Phobius"/>
    </source>
</evidence>
<proteinExistence type="predicted"/>
<dbReference type="AlphaFoldDB" id="A0AAU7CRN5"/>
<keyword evidence="1" id="KW-0472">Membrane</keyword>
<keyword evidence="1" id="KW-1133">Transmembrane helix</keyword>
<organism evidence="2">
    <name type="scientific">Singulisphaera sp. Ch08</name>
    <dbReference type="NCBI Taxonomy" id="3120278"/>
    <lineage>
        <taxon>Bacteria</taxon>
        <taxon>Pseudomonadati</taxon>
        <taxon>Planctomycetota</taxon>
        <taxon>Planctomycetia</taxon>
        <taxon>Isosphaerales</taxon>
        <taxon>Isosphaeraceae</taxon>
        <taxon>Singulisphaera</taxon>
    </lineage>
</organism>
<feature type="transmembrane region" description="Helical" evidence="1">
    <location>
        <begin position="82"/>
        <end position="100"/>
    </location>
</feature>
<evidence type="ECO:0008006" key="3">
    <source>
        <dbReference type="Google" id="ProtNLM"/>
    </source>
</evidence>
<feature type="transmembrane region" description="Helical" evidence="1">
    <location>
        <begin position="42"/>
        <end position="62"/>
    </location>
</feature>
<feature type="transmembrane region" description="Helical" evidence="1">
    <location>
        <begin position="112"/>
        <end position="134"/>
    </location>
</feature>
<feature type="transmembrane region" description="Helical" evidence="1">
    <location>
        <begin position="12"/>
        <end position="30"/>
    </location>
</feature>
<dbReference type="RefSeq" id="WP_406700636.1">
    <property type="nucleotide sequence ID" value="NZ_CP155447.1"/>
</dbReference>
<reference evidence="2" key="1">
    <citation type="submission" date="2024-05" db="EMBL/GenBank/DDBJ databases">
        <title>Planctomycetes of the genus Singulisphaera possess chitinolytic capabilities.</title>
        <authorList>
            <person name="Ivanova A."/>
        </authorList>
    </citation>
    <scope>NUCLEOTIDE SEQUENCE</scope>
    <source>
        <strain evidence="2">Ch08T</strain>
    </source>
</reference>
<accession>A0AAU7CRN5</accession>
<name>A0AAU7CRN5_9BACT</name>
<sequence>MIDRMNDEDGFRVLDGVALVMGAAVGSVHLREIIRENLTGFGWGLIWCTFTWISLTATGPFLFLVRRFARQVPGYPRVGDSLWALLGFPWLLSALLRSTIGDGTSAYDASFAMGLIVGLAIASLIALWVVWTTWVTVSPEQAARTASLPWTNRIGLMLAIAWPVQCGIGLVVIS</sequence>
<evidence type="ECO:0000313" key="2">
    <source>
        <dbReference type="EMBL" id="XBH07796.1"/>
    </source>
</evidence>
<protein>
    <recommendedName>
        <fullName evidence="3">Yip1 domain-containing protein</fullName>
    </recommendedName>
</protein>
<gene>
    <name evidence="2" type="ORF">V5E97_17710</name>
</gene>
<keyword evidence="1" id="KW-0812">Transmembrane</keyword>
<feature type="transmembrane region" description="Helical" evidence="1">
    <location>
        <begin position="154"/>
        <end position="173"/>
    </location>
</feature>